<reference evidence="2" key="1">
    <citation type="submission" date="2020-02" db="EMBL/GenBank/DDBJ databases">
        <authorList>
            <person name="Meier V. D."/>
        </authorList>
    </citation>
    <scope>NUCLEOTIDE SEQUENCE</scope>
    <source>
        <strain evidence="2">AVDCRST_MAG24</strain>
    </source>
</reference>
<feature type="compositionally biased region" description="Gly residues" evidence="1">
    <location>
        <begin position="74"/>
        <end position="83"/>
    </location>
</feature>
<sequence>AAARPRPRAAGRAPEALDQSRPAADAAADPVGRGAVGPRARAAGEAAPRPAVGVGRRGRGRRCGADRRSPRPVGPGGAVAAGV</sequence>
<dbReference type="AlphaFoldDB" id="A0A6J4M7I0"/>
<organism evidence="2">
    <name type="scientific">uncultured Nocardioidaceae bacterium</name>
    <dbReference type="NCBI Taxonomy" id="253824"/>
    <lineage>
        <taxon>Bacteria</taxon>
        <taxon>Bacillati</taxon>
        <taxon>Actinomycetota</taxon>
        <taxon>Actinomycetes</taxon>
        <taxon>Propionibacteriales</taxon>
        <taxon>Nocardioidaceae</taxon>
        <taxon>environmental samples</taxon>
    </lineage>
</organism>
<proteinExistence type="predicted"/>
<evidence type="ECO:0000256" key="1">
    <source>
        <dbReference type="SAM" id="MobiDB-lite"/>
    </source>
</evidence>
<dbReference type="EMBL" id="CADCUF010000267">
    <property type="protein sequence ID" value="CAA9352332.1"/>
    <property type="molecule type" value="Genomic_DNA"/>
</dbReference>
<feature type="non-terminal residue" evidence="2">
    <location>
        <position position="1"/>
    </location>
</feature>
<feature type="region of interest" description="Disordered" evidence="1">
    <location>
        <begin position="1"/>
        <end position="83"/>
    </location>
</feature>
<feature type="compositionally biased region" description="Low complexity" evidence="1">
    <location>
        <begin position="30"/>
        <end position="54"/>
    </location>
</feature>
<gene>
    <name evidence="2" type="ORF">AVDCRST_MAG24-1873</name>
</gene>
<feature type="non-terminal residue" evidence="2">
    <location>
        <position position="83"/>
    </location>
</feature>
<evidence type="ECO:0000313" key="2">
    <source>
        <dbReference type="EMBL" id="CAA9352332.1"/>
    </source>
</evidence>
<name>A0A6J4M7I0_9ACTN</name>
<accession>A0A6J4M7I0</accession>
<protein>
    <submittedName>
        <fullName evidence="2">Uncharacterized protein</fullName>
    </submittedName>
</protein>